<dbReference type="EMBL" id="CAQQ02155926">
    <property type="status" value="NOT_ANNOTATED_CDS"/>
    <property type="molecule type" value="Genomic_DNA"/>
</dbReference>
<accession>T1GQU9</accession>
<protein>
    <submittedName>
        <fullName evidence="2">Uncharacterized protein</fullName>
    </submittedName>
</protein>
<evidence type="ECO:0000313" key="2">
    <source>
        <dbReference type="EnsemblMetazoa" id="MESCA006014-PA"/>
    </source>
</evidence>
<dbReference type="Proteomes" id="UP000015102">
    <property type="component" value="Unassembled WGS sequence"/>
</dbReference>
<keyword evidence="1" id="KW-1133">Transmembrane helix</keyword>
<sequence>MIDLINEDYSDFICLSGNLSNLNEYLEGINVEFANMKTSNTTASILASCKKATSTLYLQILVVHLISEVRLGILISIVLNRNTPTGWLIILINNGREAYRINSAILATNGLIIWLLRCLVVVSGVFH</sequence>
<keyword evidence="1" id="KW-0812">Transmembrane</keyword>
<reference evidence="3" key="1">
    <citation type="submission" date="2013-02" db="EMBL/GenBank/DDBJ databases">
        <authorList>
            <person name="Hughes D."/>
        </authorList>
    </citation>
    <scope>NUCLEOTIDE SEQUENCE</scope>
    <source>
        <strain>Durham</strain>
        <strain evidence="3">NC isolate 2 -- Noor lab</strain>
    </source>
</reference>
<dbReference type="EMBL" id="CAQQ02155925">
    <property type="status" value="NOT_ANNOTATED_CDS"/>
    <property type="molecule type" value="Genomic_DNA"/>
</dbReference>
<feature type="transmembrane region" description="Helical" evidence="1">
    <location>
        <begin position="101"/>
        <end position="126"/>
    </location>
</feature>
<organism evidence="2 3">
    <name type="scientific">Megaselia scalaris</name>
    <name type="common">Humpbacked fly</name>
    <name type="synonym">Phora scalaris</name>
    <dbReference type="NCBI Taxonomy" id="36166"/>
    <lineage>
        <taxon>Eukaryota</taxon>
        <taxon>Metazoa</taxon>
        <taxon>Ecdysozoa</taxon>
        <taxon>Arthropoda</taxon>
        <taxon>Hexapoda</taxon>
        <taxon>Insecta</taxon>
        <taxon>Pterygota</taxon>
        <taxon>Neoptera</taxon>
        <taxon>Endopterygota</taxon>
        <taxon>Diptera</taxon>
        <taxon>Brachycera</taxon>
        <taxon>Muscomorpha</taxon>
        <taxon>Platypezoidea</taxon>
        <taxon>Phoridae</taxon>
        <taxon>Megaseliini</taxon>
        <taxon>Megaselia</taxon>
    </lineage>
</organism>
<evidence type="ECO:0000313" key="3">
    <source>
        <dbReference type="Proteomes" id="UP000015102"/>
    </source>
</evidence>
<proteinExistence type="predicted"/>
<dbReference type="EnsemblMetazoa" id="MESCA006014-RA">
    <property type="protein sequence ID" value="MESCA006014-PA"/>
    <property type="gene ID" value="MESCA006014"/>
</dbReference>
<name>T1GQU9_MEGSC</name>
<dbReference type="AlphaFoldDB" id="T1GQU9"/>
<keyword evidence="1" id="KW-0472">Membrane</keyword>
<evidence type="ECO:0000256" key="1">
    <source>
        <dbReference type="SAM" id="Phobius"/>
    </source>
</evidence>
<keyword evidence="3" id="KW-1185">Reference proteome</keyword>
<reference evidence="2" key="2">
    <citation type="submission" date="2015-06" db="UniProtKB">
        <authorList>
            <consortium name="EnsemblMetazoa"/>
        </authorList>
    </citation>
    <scope>IDENTIFICATION</scope>
</reference>
<dbReference type="HOGENOM" id="CLU_1973022_0_0_1"/>
<dbReference type="EMBL" id="CAQQ02155924">
    <property type="status" value="NOT_ANNOTATED_CDS"/>
    <property type="molecule type" value="Genomic_DNA"/>
</dbReference>